<evidence type="ECO:0000313" key="2">
    <source>
        <dbReference type="EMBL" id="CAL6033854.1"/>
    </source>
</evidence>
<accession>A0AA86RH18</accession>
<proteinExistence type="predicted"/>
<reference evidence="2 3" key="2">
    <citation type="submission" date="2024-07" db="EMBL/GenBank/DDBJ databases">
        <authorList>
            <person name="Akdeniz Z."/>
        </authorList>
    </citation>
    <scope>NUCLEOTIDE SEQUENCE [LARGE SCALE GENOMIC DNA]</scope>
</reference>
<evidence type="ECO:0000313" key="3">
    <source>
        <dbReference type="Proteomes" id="UP001642409"/>
    </source>
</evidence>
<evidence type="ECO:0000313" key="1">
    <source>
        <dbReference type="EMBL" id="CAI9977881.1"/>
    </source>
</evidence>
<sequence>MEQQIKSQLLFQENTQANLNTKINNTYIALNQLSEEQKHIFSYLSENMQIVYDDSNKKCLILQYISSKWNDTNGQNVTDLAKCLYKLLDFNNDVLPKLLTTDNQNSQMVTGIKAITELNRIIIEIEAHLIIKQIEAKNKFQEEQYPDIQTLSPSQFLKTMAQFAIDNGSHLSENQLFEMQQKFNGKSQSQLSGDTKVLHEMYLQYSQVQEFKISSKQELQLNYPLSTIQYSYQNEVGQFVGFFQIWCKLRTYIIHQLTKQIRGIVKIYGGVKSGKTLTSLLSAVFLSLFLNKMQINTHIRSNQVCKIVFIDMSELVNKTTACLKLQQLAILISKQIAPKYLKKIESLLTKEQNSQIEYYKLEQIIQNMVNSESFCYHTIIFDEYQCLFSNLTEVERIQLAITFKMLTVKQLSFHPSTFIISGSTTIINAWSLNYCVSNGSSVYQGITLTTDYNSSQDDLSDMYIISQQNHGQFLHQYKDSLHSQLETIFKCVKCAHINILLSQLASDRSLNVENVVKQLYNQILQVFRADFQLFTNKIQSELIIQFCLRYAYGSTEIPSRYFNCKTFSEDHKLDYAIFITQNTIEGTITYKFMDQLFCDFVLFYDFATKNQQYYFLAACFSGLTNKHIYKIMNSQQYQTNYQEFQNYWSKAYNQCEQQYWTQIIEICAISDLEYKKKQLKMSNPTYNGNLNELVTNLKQNSVKVFILIRNILDHINDSYVSQERFSQVLKLLSKCFQNKMLKFFIIYSRFQMQNFQVQNIIVLIIWPTTHKQKNWRITLHKFIRHLRLTTN</sequence>
<dbReference type="EMBL" id="CATOUU010001180">
    <property type="protein sequence ID" value="CAI9977881.1"/>
    <property type="molecule type" value="Genomic_DNA"/>
</dbReference>
<name>A0AA86RH18_9EUKA</name>
<dbReference type="AlphaFoldDB" id="A0AA86RH18"/>
<dbReference type="EMBL" id="CAXDID020000126">
    <property type="protein sequence ID" value="CAL6033854.1"/>
    <property type="molecule type" value="Genomic_DNA"/>
</dbReference>
<gene>
    <name evidence="2" type="ORF">HINF_LOCUS35171</name>
    <name evidence="1" type="ORF">HINF_LOCUS65526</name>
</gene>
<comment type="caution">
    <text evidence="1">The sequence shown here is derived from an EMBL/GenBank/DDBJ whole genome shotgun (WGS) entry which is preliminary data.</text>
</comment>
<keyword evidence="3" id="KW-1185">Reference proteome</keyword>
<protein>
    <submittedName>
        <fullName evidence="2">Hypothetical_protein</fullName>
    </submittedName>
</protein>
<organism evidence="1">
    <name type="scientific">Hexamita inflata</name>
    <dbReference type="NCBI Taxonomy" id="28002"/>
    <lineage>
        <taxon>Eukaryota</taxon>
        <taxon>Metamonada</taxon>
        <taxon>Diplomonadida</taxon>
        <taxon>Hexamitidae</taxon>
        <taxon>Hexamitinae</taxon>
        <taxon>Hexamita</taxon>
    </lineage>
</organism>
<reference evidence="1" key="1">
    <citation type="submission" date="2023-06" db="EMBL/GenBank/DDBJ databases">
        <authorList>
            <person name="Kurt Z."/>
        </authorList>
    </citation>
    <scope>NUCLEOTIDE SEQUENCE</scope>
</reference>
<dbReference type="Proteomes" id="UP001642409">
    <property type="component" value="Unassembled WGS sequence"/>
</dbReference>